<protein>
    <recommendedName>
        <fullName evidence="3">Xaa-Pro dipeptidyl-peptidase C-terminal domain-containing protein</fullName>
    </recommendedName>
</protein>
<dbReference type="InterPro" id="IPR013736">
    <property type="entry name" value="Xaa-Pro_dipept_C"/>
</dbReference>
<evidence type="ECO:0000256" key="2">
    <source>
        <dbReference type="SAM" id="MobiDB-lite"/>
    </source>
</evidence>
<evidence type="ECO:0000313" key="5">
    <source>
        <dbReference type="Proteomes" id="UP000573327"/>
    </source>
</evidence>
<dbReference type="InterPro" id="IPR050585">
    <property type="entry name" value="Xaa-Pro_dipeptidyl-ppase/CocE"/>
</dbReference>
<dbReference type="SMART" id="SM00939">
    <property type="entry name" value="PepX_C"/>
    <property type="match status" value="1"/>
</dbReference>
<evidence type="ECO:0000256" key="1">
    <source>
        <dbReference type="ARBA" id="ARBA00022801"/>
    </source>
</evidence>
<dbReference type="RefSeq" id="WP_184922247.1">
    <property type="nucleotide sequence ID" value="NZ_JACHJR010000001.1"/>
</dbReference>
<organism evidence="4 5">
    <name type="scientific">Kitasatospora gansuensis</name>
    <dbReference type="NCBI Taxonomy" id="258050"/>
    <lineage>
        <taxon>Bacteria</taxon>
        <taxon>Bacillati</taxon>
        <taxon>Actinomycetota</taxon>
        <taxon>Actinomycetes</taxon>
        <taxon>Kitasatosporales</taxon>
        <taxon>Streptomycetaceae</taxon>
        <taxon>Kitasatospora</taxon>
    </lineage>
</organism>
<reference evidence="4 5" key="1">
    <citation type="submission" date="2020-08" db="EMBL/GenBank/DDBJ databases">
        <title>Sequencing the genomes of 1000 actinobacteria strains.</title>
        <authorList>
            <person name="Klenk H.-P."/>
        </authorList>
    </citation>
    <scope>NUCLEOTIDE SEQUENCE [LARGE SCALE GENOMIC DNA]</scope>
    <source>
        <strain evidence="4 5">DSM 44786</strain>
    </source>
</reference>
<feature type="region of interest" description="Disordered" evidence="2">
    <location>
        <begin position="382"/>
        <end position="409"/>
    </location>
</feature>
<dbReference type="Gene3D" id="2.60.120.260">
    <property type="entry name" value="Galactose-binding domain-like"/>
    <property type="match status" value="1"/>
</dbReference>
<dbReference type="SUPFAM" id="SSF49785">
    <property type="entry name" value="Galactose-binding domain-like"/>
    <property type="match status" value="1"/>
</dbReference>
<dbReference type="InterPro" id="IPR008979">
    <property type="entry name" value="Galactose-bd-like_sf"/>
</dbReference>
<dbReference type="PANTHER" id="PTHR43056:SF10">
    <property type="entry name" value="COCE_NOND FAMILY, PUTATIVE (AFU_ORTHOLOGUE AFUA_7G00600)-RELATED"/>
    <property type="match status" value="1"/>
</dbReference>
<accession>A0A7W7SHU2</accession>
<dbReference type="Pfam" id="PF08530">
    <property type="entry name" value="PepX_C"/>
    <property type="match status" value="1"/>
</dbReference>
<feature type="domain" description="Xaa-Pro dipeptidyl-peptidase C-terminal" evidence="3">
    <location>
        <begin position="317"/>
        <end position="539"/>
    </location>
</feature>
<dbReference type="AlphaFoldDB" id="A0A7W7SHU2"/>
<dbReference type="Gene3D" id="3.40.50.1820">
    <property type="entry name" value="alpha/beta hydrolase"/>
    <property type="match status" value="1"/>
</dbReference>
<dbReference type="NCBIfam" id="TIGR00976">
    <property type="entry name" value="CocE_NonD"/>
    <property type="match status" value="1"/>
</dbReference>
<feature type="region of interest" description="Disordered" evidence="2">
    <location>
        <begin position="499"/>
        <end position="518"/>
    </location>
</feature>
<comment type="caution">
    <text evidence="4">The sequence shown here is derived from an EMBL/GenBank/DDBJ whole genome shotgun (WGS) entry which is preliminary data.</text>
</comment>
<sequence length="544" mass="58281">MPTTTTHQRPPRTARLLRRTLRGLPPRRYRVGHHPALPVPAADGARLLTDHYLPLGDGEFPTVLLRSPYGRGFPWAPLYGLALAEQGFHVLIQSCRGTGGSGGEAALWRHERADGLATVEWLREQPWFDGRLGTIGPSYLGYTQWALAADPPPELRAMVVQNGIHDPHAFFHSGGVLNLENALVAAVGLANFDRGPGTLLRASARLQRNLRRATRGLPLRDAYPAATGGRLAALDGALDHPDPADPYWAGSDLGPVAERHAIPTALVTGWSDVCLGQTLRQWERLRAAGCAGSLLIGPWTHTSTLGPGLPEVFRESLAWLRAHLCDDPSGLRAQPVRVSLDGGWRELADWPGGGTGLRWYLADGRLVTERPTPAGPVTVRIDPADPAPPAGGPLLSQQAGPRRNNRREARPDVLTFSTGPLTEPVELLGPVAVDLLVTAGHTDLFTRLCDVDPRGRSVNVCDGVLRLAPTGGRPAAVTVELDHTAHRFAAGHRLRLQLGGAPHPRYARNPGTGEPDATATTLSATELTVHQPSSVRALGSGRTS</sequence>
<keyword evidence="5" id="KW-1185">Reference proteome</keyword>
<dbReference type="EMBL" id="JACHJR010000001">
    <property type="protein sequence ID" value="MBB4950765.1"/>
    <property type="molecule type" value="Genomic_DNA"/>
</dbReference>
<dbReference type="SUPFAM" id="SSF53474">
    <property type="entry name" value="alpha/beta-Hydrolases"/>
    <property type="match status" value="1"/>
</dbReference>
<proteinExistence type="predicted"/>
<dbReference type="GO" id="GO:0008239">
    <property type="term" value="F:dipeptidyl-peptidase activity"/>
    <property type="evidence" value="ECO:0007669"/>
    <property type="project" value="InterPro"/>
</dbReference>
<dbReference type="Gene3D" id="1.10.3020.10">
    <property type="entry name" value="alpha-amino acid ester hydrolase ( Helical cap domain)"/>
    <property type="match status" value="1"/>
</dbReference>
<keyword evidence="1" id="KW-0378">Hydrolase</keyword>
<dbReference type="Proteomes" id="UP000573327">
    <property type="component" value="Unassembled WGS sequence"/>
</dbReference>
<name>A0A7W7SHU2_9ACTN</name>
<dbReference type="PANTHER" id="PTHR43056">
    <property type="entry name" value="PEPTIDASE S9 PROLYL OLIGOPEPTIDASE"/>
    <property type="match status" value="1"/>
</dbReference>
<dbReference type="Pfam" id="PF02129">
    <property type="entry name" value="Peptidase_S15"/>
    <property type="match status" value="1"/>
</dbReference>
<evidence type="ECO:0000259" key="3">
    <source>
        <dbReference type="SMART" id="SM00939"/>
    </source>
</evidence>
<dbReference type="InterPro" id="IPR000383">
    <property type="entry name" value="Xaa-Pro-like_dom"/>
</dbReference>
<gene>
    <name evidence="4" type="ORF">F4556_006300</name>
</gene>
<evidence type="ECO:0000313" key="4">
    <source>
        <dbReference type="EMBL" id="MBB4950765.1"/>
    </source>
</evidence>
<dbReference type="InterPro" id="IPR005674">
    <property type="entry name" value="CocE/Ser_esterase"/>
</dbReference>
<dbReference type="InterPro" id="IPR029058">
    <property type="entry name" value="AB_hydrolase_fold"/>
</dbReference>